<feature type="compositionally biased region" description="Polar residues" evidence="1">
    <location>
        <begin position="575"/>
        <end position="584"/>
    </location>
</feature>
<dbReference type="Proteomes" id="UP001152024">
    <property type="component" value="Unassembled WGS sequence"/>
</dbReference>
<evidence type="ECO:0000256" key="2">
    <source>
        <dbReference type="SAM" id="SignalP"/>
    </source>
</evidence>
<dbReference type="EMBL" id="JAOQBH010000037">
    <property type="protein sequence ID" value="KAJ4109703.1"/>
    <property type="molecule type" value="Genomic_DNA"/>
</dbReference>
<accession>A0ABQ8QVV7</accession>
<feature type="chain" id="PRO_5045678656" description="Proteoglycan" evidence="2">
    <location>
        <begin position="24"/>
        <end position="661"/>
    </location>
</feature>
<feature type="region of interest" description="Disordered" evidence="1">
    <location>
        <begin position="119"/>
        <end position="313"/>
    </location>
</feature>
<gene>
    <name evidence="3" type="ORF">NW768_012139</name>
</gene>
<proteinExistence type="predicted"/>
<evidence type="ECO:0000313" key="3">
    <source>
        <dbReference type="EMBL" id="KAJ4109703.1"/>
    </source>
</evidence>
<evidence type="ECO:0000256" key="1">
    <source>
        <dbReference type="SAM" id="MobiDB-lite"/>
    </source>
</evidence>
<feature type="region of interest" description="Disordered" evidence="1">
    <location>
        <begin position="471"/>
        <end position="584"/>
    </location>
</feature>
<comment type="caution">
    <text evidence="3">The sequence shown here is derived from an EMBL/GenBank/DDBJ whole genome shotgun (WGS) entry which is preliminary data.</text>
</comment>
<feature type="compositionally biased region" description="Polar residues" evidence="1">
    <location>
        <begin position="287"/>
        <end position="297"/>
    </location>
</feature>
<protein>
    <recommendedName>
        <fullName evidence="5">Proteoglycan</fullName>
    </recommendedName>
</protein>
<feature type="compositionally biased region" description="Low complexity" evidence="1">
    <location>
        <begin position="489"/>
        <end position="504"/>
    </location>
</feature>
<feature type="compositionally biased region" description="Polar residues" evidence="1">
    <location>
        <begin position="530"/>
        <end position="548"/>
    </location>
</feature>
<evidence type="ECO:0008006" key="5">
    <source>
        <dbReference type="Google" id="ProtNLM"/>
    </source>
</evidence>
<organism evidence="3 4">
    <name type="scientific">Fusarium equiseti</name>
    <name type="common">Fusarium scirpi</name>
    <dbReference type="NCBI Taxonomy" id="61235"/>
    <lineage>
        <taxon>Eukaryota</taxon>
        <taxon>Fungi</taxon>
        <taxon>Dikarya</taxon>
        <taxon>Ascomycota</taxon>
        <taxon>Pezizomycotina</taxon>
        <taxon>Sordariomycetes</taxon>
        <taxon>Hypocreomycetidae</taxon>
        <taxon>Hypocreales</taxon>
        <taxon>Nectriaceae</taxon>
        <taxon>Fusarium</taxon>
        <taxon>Fusarium incarnatum-equiseti species complex</taxon>
    </lineage>
</organism>
<keyword evidence="4" id="KW-1185">Reference proteome</keyword>
<keyword evidence="2" id="KW-0732">Signal</keyword>
<feature type="compositionally biased region" description="Low complexity" evidence="1">
    <location>
        <begin position="124"/>
        <end position="286"/>
    </location>
</feature>
<name>A0ABQ8QVV7_FUSEQ</name>
<feature type="compositionally biased region" description="Low complexity" evidence="1">
    <location>
        <begin position="298"/>
        <end position="313"/>
    </location>
</feature>
<reference evidence="3" key="1">
    <citation type="submission" date="2022-09" db="EMBL/GenBank/DDBJ databases">
        <title>Fusarium specimens isolated from Avocado Roots.</title>
        <authorList>
            <person name="Stajich J."/>
            <person name="Roper C."/>
            <person name="Heimlech-Rivalta G."/>
        </authorList>
    </citation>
    <scope>NUCLEOTIDE SEQUENCE</scope>
    <source>
        <strain evidence="3">CF00095</strain>
    </source>
</reference>
<evidence type="ECO:0000313" key="4">
    <source>
        <dbReference type="Proteomes" id="UP001152024"/>
    </source>
</evidence>
<sequence>MKLSRRLGACWVLNLSLIPNVLAAATCDELSGSIYTGPNGRNFDILCETAPVNGNIFAFLSNGDQFQDCVDECDARDNCILALYLDGTGDCALINSFQGTTPLAGNDIAIFRPAPTTTSAEVITTEATTSGATTTEAATTESSTAESSTVATSAETTSSDITSVEATTTETSSAEISTTEPLTVEPSSSETTSSIATSRETTETESSTITTSTAGPQPTESSSTESSTTQTTSVEPSSTSVDSTPVTTQDSSSTSTAATEASTEDVFPITAIDTTTGTGSTIQPATSSDQSLSASTVIPQSSEPSTSPSSTIPTIVAESSSMTTASDASMPTSLSISATSQDLSFLPASLTSTVTQIYTTNSQPTSLNRSPTTESEEVVSTTSVSGITIMETKFESQLPTYLPASDCVWTVYLTMVKYVTCSTGVVAETSTTATYVTVDGNRGSYGPPVVQLLEGCIGGYQVDASGKSYPVVQPTMGSHGKPSDESSHASARPIPGSPGGSRPSYKNGEHHIPAPTAGSQGNFLPGPGSRKSSAQHTQESQTNPSDKSQPLGLGEDSQEHNDDEHAEKQYKAAPTSITTDQSDTPLYPSLVSPVPQGQYSISTTFTMKTTAGGEAQMPSSSLPSSAEAPSTLVITSGSDRHKSTLWTSVAGAILVSSMLSV</sequence>
<feature type="signal peptide" evidence="2">
    <location>
        <begin position="1"/>
        <end position="23"/>
    </location>
</feature>
<feature type="compositionally biased region" description="Basic and acidic residues" evidence="1">
    <location>
        <begin position="557"/>
        <end position="570"/>
    </location>
</feature>